<keyword evidence="2" id="KW-0812">Transmembrane</keyword>
<feature type="region of interest" description="Disordered" evidence="1">
    <location>
        <begin position="1"/>
        <end position="21"/>
    </location>
</feature>
<dbReference type="OrthoDB" id="3748531at2"/>
<keyword evidence="2" id="KW-0472">Membrane</keyword>
<protein>
    <submittedName>
        <fullName evidence="4">Uncharacterized protein DUF1707</fullName>
    </submittedName>
</protein>
<evidence type="ECO:0000313" key="4">
    <source>
        <dbReference type="EMBL" id="RZU51894.1"/>
    </source>
</evidence>
<dbReference type="InterPro" id="IPR012551">
    <property type="entry name" value="DUF1707_SHOCT-like"/>
</dbReference>
<reference evidence="4 5" key="1">
    <citation type="submission" date="2019-02" db="EMBL/GenBank/DDBJ databases">
        <title>Sequencing the genomes of 1000 actinobacteria strains.</title>
        <authorList>
            <person name="Klenk H.-P."/>
        </authorList>
    </citation>
    <scope>NUCLEOTIDE SEQUENCE [LARGE SCALE GENOMIC DNA]</scope>
    <source>
        <strain evidence="4 5">DSM 45162</strain>
    </source>
</reference>
<evidence type="ECO:0000259" key="3">
    <source>
        <dbReference type="Pfam" id="PF08044"/>
    </source>
</evidence>
<feature type="transmembrane region" description="Helical" evidence="2">
    <location>
        <begin position="125"/>
        <end position="149"/>
    </location>
</feature>
<sequence>MAKEVARRPEQRVDTMRASDADRQQIADRLKAALDEGRLSLAEYDDRVRDAYAARTYADLLELTADLPQPGLSATEVSARRAAEARRAARQMPTALMVLWTVWGALAAVNVAVWLIVAVTVGSGVYVWPVWLLVPGAALAAVTVGVQVIRRRQD</sequence>
<dbReference type="AlphaFoldDB" id="A0A4Q7ZMP5"/>
<accession>A0A4Q7ZMP5</accession>
<evidence type="ECO:0000313" key="5">
    <source>
        <dbReference type="Proteomes" id="UP000292564"/>
    </source>
</evidence>
<proteinExistence type="predicted"/>
<evidence type="ECO:0000256" key="1">
    <source>
        <dbReference type="SAM" id="MobiDB-lite"/>
    </source>
</evidence>
<dbReference type="EMBL" id="SHKY01000001">
    <property type="protein sequence ID" value="RZU51894.1"/>
    <property type="molecule type" value="Genomic_DNA"/>
</dbReference>
<feature type="transmembrane region" description="Helical" evidence="2">
    <location>
        <begin position="96"/>
        <end position="119"/>
    </location>
</feature>
<evidence type="ECO:0000256" key="2">
    <source>
        <dbReference type="SAM" id="Phobius"/>
    </source>
</evidence>
<keyword evidence="2" id="KW-1133">Transmembrane helix</keyword>
<dbReference type="PANTHER" id="PTHR40763:SF4">
    <property type="entry name" value="DUF1707 DOMAIN-CONTAINING PROTEIN"/>
    <property type="match status" value="1"/>
</dbReference>
<dbReference type="RefSeq" id="WP_130510594.1">
    <property type="nucleotide sequence ID" value="NZ_SHKY01000001.1"/>
</dbReference>
<feature type="domain" description="DUF1707" evidence="3">
    <location>
        <begin position="16"/>
        <end position="68"/>
    </location>
</feature>
<dbReference type="Pfam" id="PF08044">
    <property type="entry name" value="DUF1707"/>
    <property type="match status" value="1"/>
</dbReference>
<dbReference type="PANTHER" id="PTHR40763">
    <property type="entry name" value="MEMBRANE PROTEIN-RELATED"/>
    <property type="match status" value="1"/>
</dbReference>
<comment type="caution">
    <text evidence="4">The sequence shown here is derived from an EMBL/GenBank/DDBJ whole genome shotgun (WGS) entry which is preliminary data.</text>
</comment>
<name>A0A4Q7ZMP5_9ACTN</name>
<keyword evidence="5" id="KW-1185">Reference proteome</keyword>
<dbReference type="Proteomes" id="UP000292564">
    <property type="component" value="Unassembled WGS sequence"/>
</dbReference>
<gene>
    <name evidence="4" type="ORF">EV385_3730</name>
</gene>
<organism evidence="4 5">
    <name type="scientific">Krasilnikovia cinnamomea</name>
    <dbReference type="NCBI Taxonomy" id="349313"/>
    <lineage>
        <taxon>Bacteria</taxon>
        <taxon>Bacillati</taxon>
        <taxon>Actinomycetota</taxon>
        <taxon>Actinomycetes</taxon>
        <taxon>Micromonosporales</taxon>
        <taxon>Micromonosporaceae</taxon>
        <taxon>Krasilnikovia</taxon>
    </lineage>
</organism>